<keyword evidence="3" id="KW-1185">Reference proteome</keyword>
<evidence type="ECO:0000313" key="3">
    <source>
        <dbReference type="Proteomes" id="UP000027120"/>
    </source>
</evidence>
<dbReference type="EMBL" id="KK784876">
    <property type="protein sequence ID" value="KDO81218.1"/>
    <property type="molecule type" value="Genomic_DNA"/>
</dbReference>
<dbReference type="Pfam" id="PF15787">
    <property type="entry name" value="DUF4704"/>
    <property type="match status" value="1"/>
</dbReference>
<name>A0A067GND8_CITSI</name>
<protein>
    <recommendedName>
        <fullName evidence="1">DUF4704 domain-containing protein</fullName>
    </recommendedName>
</protein>
<feature type="domain" description="DUF4704" evidence="1">
    <location>
        <begin position="2"/>
        <end position="67"/>
    </location>
</feature>
<dbReference type="AlphaFoldDB" id="A0A067GND8"/>
<evidence type="ECO:0000313" key="2">
    <source>
        <dbReference type="EMBL" id="KDO81218.1"/>
    </source>
</evidence>
<dbReference type="Proteomes" id="UP000027120">
    <property type="component" value="Unassembled WGS sequence"/>
</dbReference>
<evidence type="ECO:0000259" key="1">
    <source>
        <dbReference type="Pfam" id="PF15787"/>
    </source>
</evidence>
<gene>
    <name evidence="2" type="ORF">CISIN_1g0380931mg</name>
</gene>
<organism evidence="2 3">
    <name type="scientific">Citrus sinensis</name>
    <name type="common">Sweet orange</name>
    <name type="synonym">Citrus aurantium var. sinensis</name>
    <dbReference type="NCBI Taxonomy" id="2711"/>
    <lineage>
        <taxon>Eukaryota</taxon>
        <taxon>Viridiplantae</taxon>
        <taxon>Streptophyta</taxon>
        <taxon>Embryophyta</taxon>
        <taxon>Tracheophyta</taxon>
        <taxon>Spermatophyta</taxon>
        <taxon>Magnoliopsida</taxon>
        <taxon>eudicotyledons</taxon>
        <taxon>Gunneridae</taxon>
        <taxon>Pentapetalae</taxon>
        <taxon>rosids</taxon>
        <taxon>malvids</taxon>
        <taxon>Sapindales</taxon>
        <taxon>Rutaceae</taxon>
        <taxon>Aurantioideae</taxon>
        <taxon>Citrus</taxon>
    </lineage>
</organism>
<dbReference type="InterPro" id="IPR031570">
    <property type="entry name" value="NBEA/BDCP_DUF4704"/>
</dbReference>
<sequence length="335" mass="38126">YGWNAWLTAAVKLDVLKGYKPESRDQSDHEMNEQTFVRSLFCVVLCHYMHSVKGGWQQLEETVNFLLMHSEKEGISYRYFLRDMYEDLIRRLVDLSSEENIFVSQPCRDNTLYLLRLSMRCLSLKLIIKYRYPTSLRNYDWFPADSSGSYLGSLELESHKDYCCALYEVLQGDVDGQIPSRDQWVCRQIPSEGGIVDDKWWNIYDNLWVIISAMNGKGPSKLLPKSSSSGAPSFGQRARGLVESLNIPAAEMAAVVVSGGIGSALGGKPNKNVDKAMLLRGERCPRIVFRLIILYLCQASLERASRCVQQVIPLLPSLLPADDEYSKGRLQLFIW</sequence>
<feature type="non-terminal residue" evidence="2">
    <location>
        <position position="1"/>
    </location>
</feature>
<dbReference type="STRING" id="2711.A0A067GND8"/>
<reference evidence="2 3" key="1">
    <citation type="submission" date="2014-04" db="EMBL/GenBank/DDBJ databases">
        <authorList>
            <consortium name="International Citrus Genome Consortium"/>
            <person name="Gmitter F."/>
            <person name="Chen C."/>
            <person name="Farmerie W."/>
            <person name="Harkins T."/>
            <person name="Desany B."/>
            <person name="Mohiuddin M."/>
            <person name="Kodira C."/>
            <person name="Borodovsky M."/>
            <person name="Lomsadze A."/>
            <person name="Burns P."/>
            <person name="Jenkins J."/>
            <person name="Prochnik S."/>
            <person name="Shu S."/>
            <person name="Chapman J."/>
            <person name="Pitluck S."/>
            <person name="Schmutz J."/>
            <person name="Rokhsar D."/>
        </authorList>
    </citation>
    <scope>NUCLEOTIDE SEQUENCE</scope>
</reference>
<proteinExistence type="predicted"/>
<accession>A0A067GND8</accession>